<keyword evidence="3" id="KW-1185">Reference proteome</keyword>
<reference evidence="2" key="2">
    <citation type="submission" date="2021-02" db="EMBL/GenBank/DDBJ databases">
        <authorList>
            <person name="Kimball J.A."/>
            <person name="Haas M.W."/>
            <person name="Macchietto M."/>
            <person name="Kono T."/>
            <person name="Duquette J."/>
            <person name="Shao M."/>
        </authorList>
    </citation>
    <scope>NUCLEOTIDE SEQUENCE</scope>
    <source>
        <tissue evidence="2">Fresh leaf tissue</tissue>
    </source>
</reference>
<dbReference type="AlphaFoldDB" id="A0A8J5RWT7"/>
<feature type="compositionally biased region" description="Low complexity" evidence="1">
    <location>
        <begin position="1"/>
        <end position="11"/>
    </location>
</feature>
<feature type="region of interest" description="Disordered" evidence="1">
    <location>
        <begin position="1"/>
        <end position="44"/>
    </location>
</feature>
<dbReference type="Proteomes" id="UP000729402">
    <property type="component" value="Unassembled WGS sequence"/>
</dbReference>
<gene>
    <name evidence="2" type="ORF">GUJ93_ZPchr0001g31125</name>
</gene>
<feature type="compositionally biased region" description="Low complexity" evidence="1">
    <location>
        <begin position="19"/>
        <end position="33"/>
    </location>
</feature>
<evidence type="ECO:0000256" key="1">
    <source>
        <dbReference type="SAM" id="MobiDB-lite"/>
    </source>
</evidence>
<protein>
    <submittedName>
        <fullName evidence="2">Uncharacterized protein</fullName>
    </submittedName>
</protein>
<reference evidence="2" key="1">
    <citation type="journal article" date="2021" name="bioRxiv">
        <title>Whole Genome Assembly and Annotation of Northern Wild Rice, Zizania palustris L., Supports a Whole Genome Duplication in the Zizania Genus.</title>
        <authorList>
            <person name="Haas M."/>
            <person name="Kono T."/>
            <person name="Macchietto M."/>
            <person name="Millas R."/>
            <person name="McGilp L."/>
            <person name="Shao M."/>
            <person name="Duquette J."/>
            <person name="Hirsch C.N."/>
            <person name="Kimball J."/>
        </authorList>
    </citation>
    <scope>NUCLEOTIDE SEQUENCE</scope>
    <source>
        <tissue evidence="2">Fresh leaf tissue</tissue>
    </source>
</reference>
<feature type="compositionally biased region" description="Pro residues" evidence="1">
    <location>
        <begin position="57"/>
        <end position="75"/>
    </location>
</feature>
<evidence type="ECO:0000313" key="3">
    <source>
        <dbReference type="Proteomes" id="UP000729402"/>
    </source>
</evidence>
<organism evidence="2 3">
    <name type="scientific">Zizania palustris</name>
    <name type="common">Northern wild rice</name>
    <dbReference type="NCBI Taxonomy" id="103762"/>
    <lineage>
        <taxon>Eukaryota</taxon>
        <taxon>Viridiplantae</taxon>
        <taxon>Streptophyta</taxon>
        <taxon>Embryophyta</taxon>
        <taxon>Tracheophyta</taxon>
        <taxon>Spermatophyta</taxon>
        <taxon>Magnoliopsida</taxon>
        <taxon>Liliopsida</taxon>
        <taxon>Poales</taxon>
        <taxon>Poaceae</taxon>
        <taxon>BOP clade</taxon>
        <taxon>Oryzoideae</taxon>
        <taxon>Oryzeae</taxon>
        <taxon>Zizaniinae</taxon>
        <taxon>Zizania</taxon>
    </lineage>
</organism>
<name>A0A8J5RWT7_ZIZPA</name>
<accession>A0A8J5RWT7</accession>
<evidence type="ECO:0000313" key="2">
    <source>
        <dbReference type="EMBL" id="KAG8052748.1"/>
    </source>
</evidence>
<sequence length="98" mass="10300">MYAPVTPAAPARAPPRLLPPAARSRAPRPAAHPAHCRRPAQPGPHCLSRCWPPTAAPPALAAPPPSAPCAPPPPISLGRPLDTDARRRLRCPPASRLF</sequence>
<dbReference type="EMBL" id="JAAALK010000288">
    <property type="protein sequence ID" value="KAG8052748.1"/>
    <property type="molecule type" value="Genomic_DNA"/>
</dbReference>
<comment type="caution">
    <text evidence="2">The sequence shown here is derived from an EMBL/GenBank/DDBJ whole genome shotgun (WGS) entry which is preliminary data.</text>
</comment>
<proteinExistence type="predicted"/>
<feature type="region of interest" description="Disordered" evidence="1">
    <location>
        <begin position="57"/>
        <end position="98"/>
    </location>
</feature>